<evidence type="ECO:0000313" key="2">
    <source>
        <dbReference type="Proteomes" id="UP001150603"/>
    </source>
</evidence>
<protein>
    <submittedName>
        <fullName evidence="1">Uncharacterized protein</fullName>
    </submittedName>
</protein>
<keyword evidence="2" id="KW-1185">Reference proteome</keyword>
<dbReference type="Proteomes" id="UP001150603">
    <property type="component" value="Unassembled WGS sequence"/>
</dbReference>
<proteinExistence type="predicted"/>
<name>A0ACC1J233_9FUNG</name>
<gene>
    <name evidence="1" type="ORF">FBU59_005634</name>
</gene>
<dbReference type="EMBL" id="JANBPW010004554">
    <property type="protein sequence ID" value="KAJ1934652.1"/>
    <property type="molecule type" value="Genomic_DNA"/>
</dbReference>
<sequence>MKRLSRNLTGSYAETWQDVLERHFKRPPWKSCTVMLTIIIVYWDIFKAALPYDLLDKIKSILPWVMHVEGVNSCPQVSGPLPPGATVAAFHYTAATTASGDARVVEAMQTQERLSQTVNLINTMKQLLVQCETVESDEQTAHREKLVKEWVMWVRSNSNS</sequence>
<organism evidence="1 2">
    <name type="scientific">Linderina macrospora</name>
    <dbReference type="NCBI Taxonomy" id="4868"/>
    <lineage>
        <taxon>Eukaryota</taxon>
        <taxon>Fungi</taxon>
        <taxon>Fungi incertae sedis</taxon>
        <taxon>Zoopagomycota</taxon>
        <taxon>Kickxellomycotina</taxon>
        <taxon>Kickxellomycetes</taxon>
        <taxon>Kickxellales</taxon>
        <taxon>Kickxellaceae</taxon>
        <taxon>Linderina</taxon>
    </lineage>
</organism>
<reference evidence="1" key="1">
    <citation type="submission" date="2022-07" db="EMBL/GenBank/DDBJ databases">
        <title>Phylogenomic reconstructions and comparative analyses of Kickxellomycotina fungi.</title>
        <authorList>
            <person name="Reynolds N.K."/>
            <person name="Stajich J.E."/>
            <person name="Barry K."/>
            <person name="Grigoriev I.V."/>
            <person name="Crous P."/>
            <person name="Smith M.E."/>
        </authorList>
    </citation>
    <scope>NUCLEOTIDE SEQUENCE</scope>
    <source>
        <strain evidence="1">NRRL 5244</strain>
    </source>
</reference>
<evidence type="ECO:0000313" key="1">
    <source>
        <dbReference type="EMBL" id="KAJ1934652.1"/>
    </source>
</evidence>
<comment type="caution">
    <text evidence="1">The sequence shown here is derived from an EMBL/GenBank/DDBJ whole genome shotgun (WGS) entry which is preliminary data.</text>
</comment>
<accession>A0ACC1J233</accession>